<protein>
    <submittedName>
        <fullName evidence="2">Uncharacterized protein</fullName>
    </submittedName>
</protein>
<organism evidence="2 3">
    <name type="scientific">Pseudozyma antarctica (strain T-34)</name>
    <name type="common">Yeast</name>
    <name type="synonym">Candida antarctica</name>
    <dbReference type="NCBI Taxonomy" id="1151754"/>
    <lineage>
        <taxon>Eukaryota</taxon>
        <taxon>Fungi</taxon>
        <taxon>Dikarya</taxon>
        <taxon>Basidiomycota</taxon>
        <taxon>Ustilaginomycotina</taxon>
        <taxon>Ustilaginomycetes</taxon>
        <taxon>Ustilaginales</taxon>
        <taxon>Ustilaginaceae</taxon>
        <taxon>Moesziomyces</taxon>
    </lineage>
</organism>
<evidence type="ECO:0000313" key="2">
    <source>
        <dbReference type="EMBL" id="GAC76144.1"/>
    </source>
</evidence>
<dbReference type="Proteomes" id="UP000011976">
    <property type="component" value="Unassembled WGS sequence"/>
</dbReference>
<feature type="chain" id="PRO_5004100120" evidence="1">
    <location>
        <begin position="20"/>
        <end position="124"/>
    </location>
</feature>
<evidence type="ECO:0000313" key="3">
    <source>
        <dbReference type="Proteomes" id="UP000011976"/>
    </source>
</evidence>
<feature type="signal peptide" evidence="1">
    <location>
        <begin position="1"/>
        <end position="19"/>
    </location>
</feature>
<keyword evidence="1" id="KW-0732">Signal</keyword>
<dbReference type="EMBL" id="DF196785">
    <property type="protein sequence ID" value="GAC76144.1"/>
    <property type="molecule type" value="Genomic_DNA"/>
</dbReference>
<dbReference type="AlphaFoldDB" id="M9LZ21"/>
<evidence type="ECO:0000256" key="1">
    <source>
        <dbReference type="SAM" id="SignalP"/>
    </source>
</evidence>
<gene>
    <name evidence="2" type="ORF">PANT_19c00120</name>
</gene>
<reference evidence="3" key="1">
    <citation type="journal article" date="2013" name="Genome Announc.">
        <title>Genome sequence of the basidiomycetous yeast Pseudozyma antarctica T-34, a producer of the glycolipid biosurfactants mannosylerythritol lipids.</title>
        <authorList>
            <person name="Morita T."/>
            <person name="Koike H."/>
            <person name="Koyama Y."/>
            <person name="Hagiwara H."/>
            <person name="Ito E."/>
            <person name="Fukuoka T."/>
            <person name="Imura T."/>
            <person name="Machida M."/>
            <person name="Kitamoto D."/>
        </authorList>
    </citation>
    <scope>NUCLEOTIDE SEQUENCE [LARGE SCALE GENOMIC DNA]</scope>
    <source>
        <strain evidence="3">T-34</strain>
    </source>
</reference>
<name>M9LZ21_PSEA3</name>
<accession>M9LZ21</accession>
<sequence length="124" mass="13488">MKVLYTISVLAALCMMVLAKTQRVGDECNWSKNCQQYADGVGPAWAGGRITCAVPQDHSPDSCGSGNDNRNNFYGTCKAVGTLPATEYGCECGVHKGDCPQTPPFNRIFWPQNWMADAWAKVGH</sequence>
<proteinExistence type="predicted"/>
<dbReference type="OrthoDB" id="2544298at2759"/>